<evidence type="ECO:0000313" key="1">
    <source>
        <dbReference type="EMBL" id="GAB0184856.1"/>
    </source>
</evidence>
<protein>
    <submittedName>
        <fullName evidence="1">Uncharacterized protein</fullName>
    </submittedName>
</protein>
<name>A0ABC9WH93_GRUJA</name>
<proteinExistence type="predicted"/>
<comment type="caution">
    <text evidence="1">The sequence shown here is derived from an EMBL/GenBank/DDBJ whole genome shotgun (WGS) entry which is preliminary data.</text>
</comment>
<evidence type="ECO:0000313" key="2">
    <source>
        <dbReference type="Proteomes" id="UP001623348"/>
    </source>
</evidence>
<dbReference type="Proteomes" id="UP001623348">
    <property type="component" value="Unassembled WGS sequence"/>
</dbReference>
<dbReference type="EMBL" id="BAAFJT010000002">
    <property type="protein sequence ID" value="GAB0184856.1"/>
    <property type="molecule type" value="Genomic_DNA"/>
</dbReference>
<reference evidence="1 2" key="1">
    <citation type="submission" date="2024-06" db="EMBL/GenBank/DDBJ databases">
        <title>The draft genome of Grus japonensis, version 3.</title>
        <authorList>
            <person name="Nabeshima K."/>
            <person name="Suzuki S."/>
            <person name="Onuma M."/>
        </authorList>
    </citation>
    <scope>NUCLEOTIDE SEQUENCE [LARGE SCALE GENOMIC DNA]</scope>
    <source>
        <strain evidence="1 2">451A</strain>
    </source>
</reference>
<keyword evidence="2" id="KW-1185">Reference proteome</keyword>
<dbReference type="AlphaFoldDB" id="A0ABC9WH93"/>
<accession>A0ABC9WH93</accession>
<gene>
    <name evidence="1" type="ORF">GRJ2_000950900</name>
</gene>
<organism evidence="1 2">
    <name type="scientific">Grus japonensis</name>
    <name type="common">Japanese crane</name>
    <name type="synonym">Red-crowned crane</name>
    <dbReference type="NCBI Taxonomy" id="30415"/>
    <lineage>
        <taxon>Eukaryota</taxon>
        <taxon>Metazoa</taxon>
        <taxon>Chordata</taxon>
        <taxon>Craniata</taxon>
        <taxon>Vertebrata</taxon>
        <taxon>Euteleostomi</taxon>
        <taxon>Archelosauria</taxon>
        <taxon>Archosauria</taxon>
        <taxon>Dinosauria</taxon>
        <taxon>Saurischia</taxon>
        <taxon>Theropoda</taxon>
        <taxon>Coelurosauria</taxon>
        <taxon>Aves</taxon>
        <taxon>Neognathae</taxon>
        <taxon>Neoaves</taxon>
        <taxon>Gruiformes</taxon>
        <taxon>Gruidae</taxon>
        <taxon>Grus</taxon>
    </lineage>
</organism>
<sequence length="110" mass="12389">MLTVLQGLDERKIVVNGLLIKGDLDQFIKFFRKDVRGVLCSMEVAGCRRASMQSILLQPSCKDCLLRRFLVEFGLCMKDAFIPDVGISLGEEKKMPMISQLGSSETIYVR</sequence>